<gene>
    <name evidence="1" type="ordered locus">Shel_11520</name>
</gene>
<dbReference type="EMBL" id="CP001684">
    <property type="protein sequence ID" value="ACV22186.1"/>
    <property type="molecule type" value="Genomic_DNA"/>
</dbReference>
<reference evidence="1 2" key="1">
    <citation type="journal article" date="2009" name="Stand. Genomic Sci.">
        <title>Complete genome sequence of Slackia heliotrinireducens type strain (RHS 1).</title>
        <authorList>
            <person name="Pukall R."/>
            <person name="Lapidus A."/>
            <person name="Nolan M."/>
            <person name="Copeland A."/>
            <person name="Glavina Del Rio T."/>
            <person name="Lucas S."/>
            <person name="Chen F."/>
            <person name="Tice H."/>
            <person name="Cheng J.F."/>
            <person name="Chertkov O."/>
            <person name="Bruce D."/>
            <person name="Goodwin L."/>
            <person name="Kuske C."/>
            <person name="Brettin T."/>
            <person name="Detter J.C."/>
            <person name="Han C."/>
            <person name="Pitluck S."/>
            <person name="Pati A."/>
            <person name="Mavrommatis K."/>
            <person name="Ivanova N."/>
            <person name="Ovchinnikova G."/>
            <person name="Chen A."/>
            <person name="Palaniappan K."/>
            <person name="Schneider S."/>
            <person name="Rohde M."/>
            <person name="Chain P."/>
            <person name="D'haeseleer P."/>
            <person name="Goker M."/>
            <person name="Bristow J."/>
            <person name="Eisen J.A."/>
            <person name="Markowitz V."/>
            <person name="Kyrpides N.C."/>
            <person name="Klenk H.P."/>
            <person name="Hugenholtz P."/>
        </authorList>
    </citation>
    <scope>NUCLEOTIDE SEQUENCE [LARGE SCALE GENOMIC DNA]</scope>
    <source>
        <strain evidence="2">ATCC 29202 / DSM 20476 / NCTC 11029 / RHS 1</strain>
    </source>
</reference>
<dbReference type="AlphaFoldDB" id="C7N5K1"/>
<accession>C7N5K1</accession>
<name>C7N5K1_SLAHD</name>
<dbReference type="KEGG" id="shi:Shel_11520"/>
<dbReference type="HOGENOM" id="CLU_1433604_0_0_11"/>
<organism evidence="1 2">
    <name type="scientific">Slackia heliotrinireducens (strain ATCC 29202 / DSM 20476 / NCTC 11029 / RHS 1)</name>
    <name type="common">Peptococcus heliotrinreducens</name>
    <dbReference type="NCBI Taxonomy" id="471855"/>
    <lineage>
        <taxon>Bacteria</taxon>
        <taxon>Bacillati</taxon>
        <taxon>Actinomycetota</taxon>
        <taxon>Coriobacteriia</taxon>
        <taxon>Eggerthellales</taxon>
        <taxon>Eggerthellaceae</taxon>
        <taxon>Slackia</taxon>
    </lineage>
</organism>
<sequence length="189" mass="20837">MANIPVGSLTEAMSRFAYLVCQTAPLHFFIVVPLLYDTDINDSCGKPTPAHTATYFITNMNFRQCDKLLEDYGETFANDGFCEFGFVTSDPMKQIRADRMKTVTIFGLDEREASLVLDPLGIPEVESLKTAGDLVGPDNPAIGRPACRNGITAADFVFGLDHDFELIKNPSYGGDPSLMFHPDGTLRWT</sequence>
<evidence type="ECO:0000313" key="2">
    <source>
        <dbReference type="Proteomes" id="UP000002026"/>
    </source>
</evidence>
<proteinExistence type="predicted"/>
<evidence type="ECO:0000313" key="1">
    <source>
        <dbReference type="EMBL" id="ACV22186.1"/>
    </source>
</evidence>
<dbReference type="Proteomes" id="UP000002026">
    <property type="component" value="Chromosome"/>
</dbReference>
<protein>
    <submittedName>
        <fullName evidence="1">Uncharacterized protein</fullName>
    </submittedName>
</protein>
<keyword evidence="2" id="KW-1185">Reference proteome</keyword>